<sequence>MRFPSLSIPRRPEVPLTGLSRLATHAIVFSGILLYHNPKYLLLELPGLKKPRAKSPPLEINTSPSLIELFLVIRSVETHTPKRTDDTIKLRRFLGQFMTVISAQ</sequence>
<dbReference type="AlphaFoldDB" id="A0A8T0CS60"/>
<dbReference type="Proteomes" id="UP000806378">
    <property type="component" value="Unassembled WGS sequence"/>
</dbReference>
<dbReference type="Gramene" id="rna-gnl|WGS:JABURB|Cocit.L0014.1">
    <property type="protein sequence ID" value="cds-KAF7850024.1"/>
    <property type="gene ID" value="gene-BT93_L0014"/>
</dbReference>
<protein>
    <submittedName>
        <fullName evidence="1">Uncharacterized protein</fullName>
    </submittedName>
</protein>
<keyword evidence="2" id="KW-1185">Reference proteome</keyword>
<dbReference type="EMBL" id="MU089657">
    <property type="protein sequence ID" value="KAF7850024.1"/>
    <property type="molecule type" value="Genomic_DNA"/>
</dbReference>
<reference evidence="1" key="1">
    <citation type="submission" date="2020-05" db="EMBL/GenBank/DDBJ databases">
        <title>WGS assembly of Corymbia citriodora subspecies variegata.</title>
        <authorList>
            <person name="Barry K."/>
            <person name="Hundley H."/>
            <person name="Shu S."/>
            <person name="Jenkins J."/>
            <person name="Grimwood J."/>
            <person name="Baten A."/>
        </authorList>
    </citation>
    <scope>NUCLEOTIDE SEQUENCE</scope>
    <source>
        <strain evidence="1">CV2-018</strain>
    </source>
</reference>
<comment type="caution">
    <text evidence="1">The sequence shown here is derived from an EMBL/GenBank/DDBJ whole genome shotgun (WGS) entry which is preliminary data.</text>
</comment>
<accession>A0A8T0CS60</accession>
<evidence type="ECO:0000313" key="2">
    <source>
        <dbReference type="Proteomes" id="UP000806378"/>
    </source>
</evidence>
<proteinExistence type="predicted"/>
<organism evidence="1 2">
    <name type="scientific">Corymbia citriodora subsp. variegata</name>
    <dbReference type="NCBI Taxonomy" id="360336"/>
    <lineage>
        <taxon>Eukaryota</taxon>
        <taxon>Viridiplantae</taxon>
        <taxon>Streptophyta</taxon>
        <taxon>Embryophyta</taxon>
        <taxon>Tracheophyta</taxon>
        <taxon>Spermatophyta</taxon>
        <taxon>Magnoliopsida</taxon>
        <taxon>eudicotyledons</taxon>
        <taxon>Gunneridae</taxon>
        <taxon>Pentapetalae</taxon>
        <taxon>rosids</taxon>
        <taxon>malvids</taxon>
        <taxon>Myrtales</taxon>
        <taxon>Myrtaceae</taxon>
        <taxon>Myrtoideae</taxon>
        <taxon>Eucalypteae</taxon>
        <taxon>Corymbia</taxon>
    </lineage>
</organism>
<gene>
    <name evidence="1" type="ORF">BT93_L0014</name>
</gene>
<dbReference type="OrthoDB" id="1807560at2759"/>
<evidence type="ECO:0000313" key="1">
    <source>
        <dbReference type="EMBL" id="KAF7850024.1"/>
    </source>
</evidence>
<name>A0A8T0CS60_CORYI</name>